<evidence type="ECO:0000313" key="4">
    <source>
        <dbReference type="Proteomes" id="UP000036045"/>
    </source>
</evidence>
<dbReference type="PANTHER" id="PTHR31157">
    <property type="entry name" value="SCP DOMAIN-CONTAINING PROTEIN"/>
    <property type="match status" value="1"/>
</dbReference>
<dbReference type="RefSeq" id="WP_047939885.1">
    <property type="nucleotide sequence ID" value="NZ_JARMWR010000015.1"/>
</dbReference>
<dbReference type="Pfam" id="PF14504">
    <property type="entry name" value="CAP_assoc_N"/>
    <property type="match status" value="1"/>
</dbReference>
<proteinExistence type="predicted"/>
<dbReference type="Proteomes" id="UP000036045">
    <property type="component" value="Unassembled WGS sequence"/>
</dbReference>
<dbReference type="EMBL" id="LDPH01000001">
    <property type="protein sequence ID" value="KLV28179.1"/>
    <property type="molecule type" value="Genomic_DNA"/>
</dbReference>
<dbReference type="InterPro" id="IPR035940">
    <property type="entry name" value="CAP_sf"/>
</dbReference>
<gene>
    <name evidence="3" type="ORF">ABW02_00055</name>
</gene>
<protein>
    <submittedName>
        <fullName evidence="3">Membrane protein</fullName>
    </submittedName>
</protein>
<dbReference type="Pfam" id="PF00188">
    <property type="entry name" value="CAP"/>
    <property type="match status" value="1"/>
</dbReference>
<accession>A0A0J1IQE6</accession>
<dbReference type="CDD" id="cd05379">
    <property type="entry name" value="CAP_bacterial"/>
    <property type="match status" value="1"/>
</dbReference>
<organism evidence="3 4">
    <name type="scientific">Niallia circulans</name>
    <name type="common">Bacillus circulans</name>
    <dbReference type="NCBI Taxonomy" id="1397"/>
    <lineage>
        <taxon>Bacteria</taxon>
        <taxon>Bacillati</taxon>
        <taxon>Bacillota</taxon>
        <taxon>Bacilli</taxon>
        <taxon>Bacillales</taxon>
        <taxon>Bacillaceae</taxon>
        <taxon>Niallia</taxon>
    </lineage>
</organism>
<keyword evidence="4" id="KW-1185">Reference proteome</keyword>
<dbReference type="InterPro" id="IPR029410">
    <property type="entry name" value="CAP_assoc"/>
</dbReference>
<feature type="domain" description="SCP" evidence="1">
    <location>
        <begin position="237"/>
        <end position="342"/>
    </location>
</feature>
<feature type="domain" description="CAP-associated" evidence="2">
    <location>
        <begin position="68"/>
        <end position="207"/>
    </location>
</feature>
<dbReference type="AlphaFoldDB" id="A0A0J1IQE6"/>
<evidence type="ECO:0000259" key="1">
    <source>
        <dbReference type="Pfam" id="PF00188"/>
    </source>
</evidence>
<evidence type="ECO:0000259" key="2">
    <source>
        <dbReference type="Pfam" id="PF14504"/>
    </source>
</evidence>
<name>A0A0J1IQE6_NIACI</name>
<dbReference type="PANTHER" id="PTHR31157:SF26">
    <property type="entry name" value="SCP-LIKE EXTRACELLULAR PROTEIN"/>
    <property type="match status" value="1"/>
</dbReference>
<reference evidence="3 4" key="1">
    <citation type="submission" date="2015-05" db="EMBL/GenBank/DDBJ databases">
        <title>Whole genome sequence and identification of bacterial endophytes from Costus igneus.</title>
        <authorList>
            <person name="Lee Y.P."/>
            <person name="Gan H.M."/>
            <person name="Eng W."/>
            <person name="Wheatley M.S."/>
            <person name="Caraballo A."/>
            <person name="Polter S."/>
            <person name="Savka M.A."/>
            <person name="Hudson A.O."/>
        </authorList>
    </citation>
    <scope>NUCLEOTIDE SEQUENCE [LARGE SCALE GENOMIC DNA]</scope>
    <source>
        <strain evidence="3 4">RIT379</strain>
    </source>
</reference>
<evidence type="ECO:0000313" key="3">
    <source>
        <dbReference type="EMBL" id="KLV28179.1"/>
    </source>
</evidence>
<sequence>MKILLRTVIIIAVLSAIGIYFSITDDNNQPDVLVENGDHPKKVEDNLKEASENTQILPTPKEGLGSLIGKSTSELKKKYGEPARIDPSAYEYDWWIFNKDDSKYFQAGILDDKVVTIYAIGSSVNITPYKIGQEVGDIYTMTPIETNISFNYENSSYRFELSEDEINNRPLIQIGDYYAQLYFDKFNGTLSSIRYMDARTLLHLRPYELVYRGELLETESNGKNNEAIQEGNERQILDMTNVLRKRFKLNTVEWDQPTAEVALGHSKDMFDTENFSHTSEKYGDLEDRLKAGDVFYQVAGENIAAGYSDAPAVMEGWLNSKGHRECLLNEKFTHLGVGVFDKYYTQNFIEKW</sequence>
<dbReference type="PATRIC" id="fig|1397.4.peg.12"/>
<dbReference type="Gene3D" id="3.40.33.10">
    <property type="entry name" value="CAP"/>
    <property type="match status" value="1"/>
</dbReference>
<dbReference type="InterPro" id="IPR014044">
    <property type="entry name" value="CAP_dom"/>
</dbReference>
<dbReference type="SUPFAM" id="SSF55797">
    <property type="entry name" value="PR-1-like"/>
    <property type="match status" value="1"/>
</dbReference>
<comment type="caution">
    <text evidence="3">The sequence shown here is derived from an EMBL/GenBank/DDBJ whole genome shotgun (WGS) entry which is preliminary data.</text>
</comment>